<keyword evidence="2" id="KW-0418">Kinase</keyword>
<organism evidence="2">
    <name type="scientific">Ascaris suum</name>
    <name type="common">Pig roundworm</name>
    <name type="synonym">Ascaris lumbricoides</name>
    <dbReference type="NCBI Taxonomy" id="6253"/>
    <lineage>
        <taxon>Eukaryota</taxon>
        <taxon>Metazoa</taxon>
        <taxon>Ecdysozoa</taxon>
        <taxon>Nematoda</taxon>
        <taxon>Chromadorea</taxon>
        <taxon>Rhabditida</taxon>
        <taxon>Spirurina</taxon>
        <taxon>Ascaridomorpha</taxon>
        <taxon>Ascaridoidea</taxon>
        <taxon>Ascarididae</taxon>
        <taxon>Ascaris</taxon>
    </lineage>
</organism>
<dbReference type="EMBL" id="JI173826">
    <property type="protein sequence ID" value="ADY46449.1"/>
    <property type="molecule type" value="mRNA"/>
</dbReference>
<dbReference type="SUPFAM" id="SSF56112">
    <property type="entry name" value="Protein kinase-like (PK-like)"/>
    <property type="match status" value="1"/>
</dbReference>
<accession>F1L8J5</accession>
<name>F1L8J5_ASCSU</name>
<evidence type="ECO:0000313" key="2">
    <source>
        <dbReference type="EMBL" id="ADY46449.1"/>
    </source>
</evidence>
<keyword evidence="2" id="KW-0808">Transferase</keyword>
<dbReference type="AlphaFoldDB" id="F1L8J5"/>
<dbReference type="PANTHER" id="PTHR11909">
    <property type="entry name" value="CASEIN KINASE-RELATED"/>
    <property type="match status" value="1"/>
</dbReference>
<dbReference type="InterPro" id="IPR050235">
    <property type="entry name" value="CK1_Ser-Thr_kinase"/>
</dbReference>
<dbReference type="SMART" id="SM00220">
    <property type="entry name" value="S_TKc"/>
    <property type="match status" value="1"/>
</dbReference>
<feature type="domain" description="Protein kinase" evidence="1">
    <location>
        <begin position="22"/>
        <end position="288"/>
    </location>
</feature>
<dbReference type="InterPro" id="IPR011009">
    <property type="entry name" value="Kinase-like_dom_sf"/>
</dbReference>
<dbReference type="InterPro" id="IPR000719">
    <property type="entry name" value="Prot_kinase_dom"/>
</dbReference>
<proteinExistence type="evidence at transcript level"/>
<dbReference type="GO" id="GO:0004672">
    <property type="term" value="F:protein kinase activity"/>
    <property type="evidence" value="ECO:0007669"/>
    <property type="project" value="InterPro"/>
</dbReference>
<dbReference type="GO" id="GO:0005524">
    <property type="term" value="F:ATP binding"/>
    <property type="evidence" value="ECO:0007669"/>
    <property type="project" value="InterPro"/>
</dbReference>
<sequence>MSNREALQPIVGKYVEHKKRRFYVHSQIYHGPFSEVYVVIEGGQRYAMKIEKVHGATRRVLKLDVLVLSQINRNETSEGFPRIIIAGRTPFYKYCVMQLVGPDLGRLRRALPNKRLSLASALRISIQTLNRLETLHDNGWLCRDVKANNYAVGRGKNASIIYMFDFGFARRYIDENGKLLEQGRSSDLVGTILYAPLSAHNFAEQCRRDDLESWLYMTIETISGSLPWSSLDPKTEYMLIGEWKRFARYSGRWELFRGCPKEFDEILKSIDNIGFNTRPDYRLIRTYIEDAMTRLKISSSEPFEWEQDRLILRKASVMGDRGESDLASSKLKKLEAAAAFNDEEYDIDITL</sequence>
<dbReference type="Pfam" id="PF00069">
    <property type="entry name" value="Pkinase"/>
    <property type="match status" value="1"/>
</dbReference>
<evidence type="ECO:0000259" key="1">
    <source>
        <dbReference type="PROSITE" id="PS50011"/>
    </source>
</evidence>
<dbReference type="Gene3D" id="1.10.510.10">
    <property type="entry name" value="Transferase(Phosphotransferase) domain 1"/>
    <property type="match status" value="1"/>
</dbReference>
<protein>
    <submittedName>
        <fullName evidence="2">Serine/threonine-protein kinase</fullName>
    </submittedName>
</protein>
<reference evidence="2" key="1">
    <citation type="journal article" date="2011" name="Genome Res.">
        <title>Deep small RNA sequencing from the nematode Ascaris reveals conservation, functional diversification, and novel developmental profiles.</title>
        <authorList>
            <person name="Wang J."/>
            <person name="Czech B."/>
            <person name="Crunk A."/>
            <person name="Wallace A."/>
            <person name="Mitreva M."/>
            <person name="Hannon G.J."/>
            <person name="Davis R.E."/>
        </authorList>
    </citation>
    <scope>NUCLEOTIDE SEQUENCE</scope>
</reference>
<dbReference type="PROSITE" id="PS50011">
    <property type="entry name" value="PROTEIN_KINASE_DOM"/>
    <property type="match status" value="1"/>
</dbReference>